<comment type="caution">
    <text evidence="9">The sequence shown here is derived from an EMBL/GenBank/DDBJ whole genome shotgun (WGS) entry which is preliminary data.</text>
</comment>
<feature type="transmembrane region" description="Helical" evidence="8">
    <location>
        <begin position="80"/>
        <end position="99"/>
    </location>
</feature>
<comment type="subcellular location">
    <subcellularLocation>
        <location evidence="1">Membrane</location>
        <topology evidence="1">Multi-pass membrane protein</topology>
    </subcellularLocation>
</comment>
<dbReference type="Proteomes" id="UP001646157">
    <property type="component" value="Unassembled WGS sequence"/>
</dbReference>
<keyword evidence="3" id="KW-0813">Transport</keyword>
<feature type="transmembrane region" description="Helical" evidence="8">
    <location>
        <begin position="181"/>
        <end position="201"/>
    </location>
</feature>
<keyword evidence="5 8" id="KW-0812">Transmembrane</keyword>
<comment type="similarity">
    <text evidence="2">Belongs to the amino acid-polyamine-organocation (APC) superfamily. Spore germination protein (SGP) (TC 2.A.3.9) family.</text>
</comment>
<dbReference type="InterPro" id="IPR004761">
    <property type="entry name" value="Spore_GerAB"/>
</dbReference>
<name>A0ABS2N858_9BACI</name>
<protein>
    <submittedName>
        <fullName evidence="9">Spore germination protein (Amino acid permease)</fullName>
    </submittedName>
</protein>
<feature type="transmembrane region" description="Helical" evidence="8">
    <location>
        <begin position="266"/>
        <end position="285"/>
    </location>
</feature>
<feature type="transmembrane region" description="Helical" evidence="8">
    <location>
        <begin position="38"/>
        <end position="60"/>
    </location>
</feature>
<keyword evidence="10" id="KW-1185">Reference proteome</keyword>
<dbReference type="PANTHER" id="PTHR34975">
    <property type="entry name" value="SPORE GERMINATION PROTEIN A2"/>
    <property type="match status" value="1"/>
</dbReference>
<sequence length="356" mass="40918">MKERLHPFQIIILIYMIQSGVGLFSLPNKLANTYGTNGWIGIFILSIIAIINISLIAFVVKLANGKDLFQLYESVLPKILIYPLYALLAFQWGIFGIFVTNKFILLLKMLYFPTVSTYIFTFMLLLLTFMLVKGGIYHIGKATVIFFYLTIGTTLLLFFHLKEFRFLRMTTFIFKDGNDFIIGNLDIFFSFLGYELVLLLIPFVEASKKWMRYVVYGNLLTTLVYGSVCFVSFGFFSYKQVSNDLYPVLTLLEYTKFPFVERIENLIFTLFAMKVLITIVMYYWASVTCMNRILPSLRDEVVTFAMIGITFLISLSASVMSEVDLWLKYLGYIETCLAFGLPLSALGCIAIIGWRN</sequence>
<reference evidence="9 10" key="1">
    <citation type="submission" date="2021-01" db="EMBL/GenBank/DDBJ databases">
        <title>Genomic Encyclopedia of Type Strains, Phase IV (KMG-IV): sequencing the most valuable type-strain genomes for metagenomic binning, comparative biology and taxonomic classification.</title>
        <authorList>
            <person name="Goeker M."/>
        </authorList>
    </citation>
    <scope>NUCLEOTIDE SEQUENCE [LARGE SCALE GENOMIC DNA]</scope>
    <source>
        <strain evidence="9 10">DSM 24834</strain>
    </source>
</reference>
<feature type="transmembrane region" description="Helical" evidence="8">
    <location>
        <begin position="144"/>
        <end position="161"/>
    </location>
</feature>
<evidence type="ECO:0000256" key="3">
    <source>
        <dbReference type="ARBA" id="ARBA00022448"/>
    </source>
</evidence>
<dbReference type="EMBL" id="JAFBDZ010000001">
    <property type="protein sequence ID" value="MBM7584018.1"/>
    <property type="molecule type" value="Genomic_DNA"/>
</dbReference>
<evidence type="ECO:0000256" key="1">
    <source>
        <dbReference type="ARBA" id="ARBA00004141"/>
    </source>
</evidence>
<evidence type="ECO:0000256" key="8">
    <source>
        <dbReference type="SAM" id="Phobius"/>
    </source>
</evidence>
<feature type="transmembrane region" description="Helical" evidence="8">
    <location>
        <begin position="7"/>
        <end position="26"/>
    </location>
</feature>
<proteinExistence type="inferred from homology"/>
<evidence type="ECO:0000256" key="4">
    <source>
        <dbReference type="ARBA" id="ARBA00022544"/>
    </source>
</evidence>
<keyword evidence="6 8" id="KW-1133">Transmembrane helix</keyword>
<feature type="transmembrane region" description="Helical" evidence="8">
    <location>
        <begin position="213"/>
        <end position="236"/>
    </location>
</feature>
<evidence type="ECO:0000313" key="9">
    <source>
        <dbReference type="EMBL" id="MBM7584018.1"/>
    </source>
</evidence>
<evidence type="ECO:0000313" key="10">
    <source>
        <dbReference type="Proteomes" id="UP001646157"/>
    </source>
</evidence>
<feature type="transmembrane region" description="Helical" evidence="8">
    <location>
        <begin position="297"/>
        <end position="317"/>
    </location>
</feature>
<gene>
    <name evidence="9" type="ORF">JOC86_000555</name>
</gene>
<evidence type="ECO:0000256" key="6">
    <source>
        <dbReference type="ARBA" id="ARBA00022989"/>
    </source>
</evidence>
<evidence type="ECO:0000256" key="2">
    <source>
        <dbReference type="ARBA" id="ARBA00007998"/>
    </source>
</evidence>
<accession>A0ABS2N858</accession>
<dbReference type="RefSeq" id="WP_275583359.1">
    <property type="nucleotide sequence ID" value="NZ_JAFBDZ010000001.1"/>
</dbReference>
<dbReference type="Pfam" id="PF03845">
    <property type="entry name" value="Spore_permease"/>
    <property type="match status" value="1"/>
</dbReference>
<dbReference type="PANTHER" id="PTHR34975:SF2">
    <property type="entry name" value="SPORE GERMINATION PROTEIN A2"/>
    <property type="match status" value="1"/>
</dbReference>
<evidence type="ECO:0000256" key="5">
    <source>
        <dbReference type="ARBA" id="ARBA00022692"/>
    </source>
</evidence>
<feature type="transmembrane region" description="Helical" evidence="8">
    <location>
        <begin position="329"/>
        <end position="354"/>
    </location>
</feature>
<keyword evidence="7 8" id="KW-0472">Membrane</keyword>
<feature type="transmembrane region" description="Helical" evidence="8">
    <location>
        <begin position="111"/>
        <end position="132"/>
    </location>
</feature>
<organism evidence="9 10">
    <name type="scientific">Rossellomorea pakistanensis</name>
    <dbReference type="NCBI Taxonomy" id="992288"/>
    <lineage>
        <taxon>Bacteria</taxon>
        <taxon>Bacillati</taxon>
        <taxon>Bacillota</taxon>
        <taxon>Bacilli</taxon>
        <taxon>Bacillales</taxon>
        <taxon>Bacillaceae</taxon>
        <taxon>Rossellomorea</taxon>
    </lineage>
</organism>
<keyword evidence="4" id="KW-0309">Germination</keyword>
<evidence type="ECO:0000256" key="7">
    <source>
        <dbReference type="ARBA" id="ARBA00023136"/>
    </source>
</evidence>